<name>L0R7N5_9BACT</name>
<gene>
    <name evidence="4" type="ORF">DESAM_10251</name>
</gene>
<evidence type="ECO:0000313" key="4">
    <source>
        <dbReference type="EMBL" id="CCO22232.1"/>
    </source>
</evidence>
<evidence type="ECO:0000256" key="1">
    <source>
        <dbReference type="ARBA" id="ARBA00022612"/>
    </source>
</evidence>
<evidence type="ECO:0000256" key="2">
    <source>
        <dbReference type="SAM" id="Phobius"/>
    </source>
</evidence>
<dbReference type="InterPro" id="IPR010090">
    <property type="entry name" value="Phage_tape_meas"/>
</dbReference>
<accession>L0R7N5</accession>
<keyword evidence="2" id="KW-0812">Transmembrane</keyword>
<dbReference type="Pfam" id="PF10145">
    <property type="entry name" value="PhageMin_Tail"/>
    <property type="match status" value="1"/>
</dbReference>
<dbReference type="RefSeq" id="WP_015334842.1">
    <property type="nucleotide sequence ID" value="NC_020055.1"/>
</dbReference>
<dbReference type="KEGG" id="dhy:DESAM_10251"/>
<keyword evidence="1" id="KW-1188">Viral release from host cell</keyword>
<dbReference type="PANTHER" id="PTHR37813">
    <property type="entry name" value="FELS-2 PROPHAGE PROTEIN"/>
    <property type="match status" value="1"/>
</dbReference>
<feature type="transmembrane region" description="Helical" evidence="2">
    <location>
        <begin position="410"/>
        <end position="438"/>
    </location>
</feature>
<dbReference type="PANTHER" id="PTHR37813:SF1">
    <property type="entry name" value="FELS-2 PROPHAGE PROTEIN"/>
    <property type="match status" value="1"/>
</dbReference>
<evidence type="ECO:0000259" key="3">
    <source>
        <dbReference type="Pfam" id="PF10145"/>
    </source>
</evidence>
<keyword evidence="2" id="KW-1133">Transmembrane helix</keyword>
<dbReference type="STRING" id="1121451.DESAM_10251"/>
<feature type="transmembrane region" description="Helical" evidence="2">
    <location>
        <begin position="450"/>
        <end position="472"/>
    </location>
</feature>
<evidence type="ECO:0000313" key="5">
    <source>
        <dbReference type="Proteomes" id="UP000010808"/>
    </source>
</evidence>
<dbReference type="AlphaFoldDB" id="L0R7N5"/>
<dbReference type="HOGENOM" id="CLU_369957_0_0_7"/>
<protein>
    <recommendedName>
        <fullName evidence="3">Phage tail tape measure protein domain-containing protein</fullName>
    </recommendedName>
</protein>
<dbReference type="PATRIC" id="fig|1121451.3.peg.233"/>
<dbReference type="NCBIfam" id="TIGR01760">
    <property type="entry name" value="tape_meas_TP901"/>
    <property type="match status" value="1"/>
</dbReference>
<feature type="domain" description="Phage tail tape measure protein" evidence="3">
    <location>
        <begin position="152"/>
        <end position="348"/>
    </location>
</feature>
<proteinExistence type="predicted"/>
<dbReference type="Proteomes" id="UP000010808">
    <property type="component" value="Chromosome"/>
</dbReference>
<keyword evidence="5" id="KW-1185">Reference proteome</keyword>
<keyword evidence="2" id="KW-0472">Membrane</keyword>
<feature type="transmembrane region" description="Helical" evidence="2">
    <location>
        <begin position="551"/>
        <end position="569"/>
    </location>
</feature>
<dbReference type="eggNOG" id="COG5283">
    <property type="taxonomic scope" value="Bacteria"/>
</dbReference>
<sequence length="752" mass="80617">MDNKFVVSMLFKAVADSSVFSTFSALRNNIQGLSDEERKLEGQSNRYKSALTKLYGACRQNTGAHKGFERAIGKVEKRLHTARKAMSDYHKETNRQKRSDLQGDMMGVANIAMTAATPIMAAVHFESSMANVRSTVDFKDESEFKQMGLDLQNMSERIPMAISGLADIAATAGQAGISASELPEFIEDAAKMGVAFDMSGTEAGGVMLGLRSIFKLNQDEAVSLGNAVNHLSNNMDTTSSSMLNVMNQTGSSGKMIGLTGQQVAALGSTFLALKTSPEAAGTAMNTMFTKLATADKQGKKFQSALQAIGMDAQGLKAAMKDDAQGAILTFLEAIDGAEDKTGIITALFDAKDSDKITKLVGGLDKYKKALGLVADKTNYAGSMQKEYDIRSKTTASKLQLMKNKMTNAGIAIGSLLLPALSVAAEMLGSVAGAIRYVAEEFPLLTKSVGMIAGLLIGFKVAALASGYAATFLSDGLNTAKTVFTFLRPSILKTNIALGWNRAVMLKNSIASNLAALNLSRFGIVQKTVALGGKIWAGVMWAVNAAMTANPIGLIVAGVAALVGFVYRLITSWDKLVSAWKNSSGILSGIGNVVSTFFGFGDDEEEEKEEQETEKKIHKKVGVVQESLDESPRVSPEKNTRLAGPVIPVLTDAATGVTATALDKFLSDDHRGVVEKDNRPEYKGYRERKTEKESFFREESSYNQTKTSTEMAKGNNTYHFNITQQPGQSAKELAREVAAILQRQNNGALHDGI</sequence>
<dbReference type="EMBL" id="FO203522">
    <property type="protein sequence ID" value="CCO22232.1"/>
    <property type="molecule type" value="Genomic_DNA"/>
</dbReference>
<organism evidence="4 5">
    <name type="scientific">Maridesulfovibrio hydrothermalis AM13 = DSM 14728</name>
    <dbReference type="NCBI Taxonomy" id="1121451"/>
    <lineage>
        <taxon>Bacteria</taxon>
        <taxon>Pseudomonadati</taxon>
        <taxon>Thermodesulfobacteriota</taxon>
        <taxon>Desulfovibrionia</taxon>
        <taxon>Desulfovibrionales</taxon>
        <taxon>Desulfovibrionaceae</taxon>
        <taxon>Maridesulfovibrio</taxon>
    </lineage>
</organism>
<reference evidence="4 5" key="1">
    <citation type="submission" date="2012-10" db="EMBL/GenBank/DDBJ databases">
        <authorList>
            <person name="Genoscope - CEA"/>
        </authorList>
    </citation>
    <scope>NUCLEOTIDE SEQUENCE [LARGE SCALE GENOMIC DNA]</scope>
    <source>
        <strain evidence="5">AM13 / DSM 14728</strain>
    </source>
</reference>